<keyword evidence="12" id="KW-1185">Reference proteome</keyword>
<dbReference type="NCBIfam" id="TIGR01845">
    <property type="entry name" value="outer_NodT"/>
    <property type="match status" value="1"/>
</dbReference>
<dbReference type="Gene3D" id="1.20.1600.10">
    <property type="entry name" value="Outer membrane efflux proteins (OEP)"/>
    <property type="match status" value="1"/>
</dbReference>
<reference evidence="11" key="1">
    <citation type="submission" date="2012-02" db="EMBL/GenBank/DDBJ databases">
        <title>The complete genome of Frateuria aurantia DSM 6220.</title>
        <authorList>
            <consortium name="US DOE Joint Genome Institute (JGI-PGF)"/>
            <person name="Lucas S."/>
            <person name="Copeland A."/>
            <person name="Lapidus A."/>
            <person name="Glavina del Rio T."/>
            <person name="Dalin E."/>
            <person name="Tice H."/>
            <person name="Bruce D."/>
            <person name="Goodwin L."/>
            <person name="Pitluck S."/>
            <person name="Peters L."/>
            <person name="Ovchinnikova G."/>
            <person name="Teshima H."/>
            <person name="Kyrpides N."/>
            <person name="Mavromatis K."/>
            <person name="Ivanova N."/>
            <person name="Brettin T."/>
            <person name="Detter J.C."/>
            <person name="Han C."/>
            <person name="Larimer F."/>
            <person name="Land M."/>
            <person name="Hauser L."/>
            <person name="Markowitz V."/>
            <person name="Cheng J.-F."/>
            <person name="Hugenholtz P."/>
            <person name="Woyke T."/>
            <person name="Wu D."/>
            <person name="Brambilla E."/>
            <person name="Klenk H.-P."/>
            <person name="Eisen J.A."/>
        </authorList>
    </citation>
    <scope>NUCLEOTIDE SEQUENCE</scope>
    <source>
        <strain evidence="11">DSM 6220</strain>
    </source>
</reference>
<evidence type="ECO:0000256" key="9">
    <source>
        <dbReference type="ARBA" id="ARBA00037313"/>
    </source>
</evidence>
<comment type="subcellular location">
    <subcellularLocation>
        <location evidence="10">Cell outer membrane</location>
        <topology evidence="10">Lipid-anchor</topology>
    </subcellularLocation>
    <subcellularLocation>
        <location evidence="1">Membrane</location>
    </subcellularLocation>
</comment>
<keyword evidence="6 10" id="KW-0472">Membrane</keyword>
<dbReference type="Proteomes" id="UP000005234">
    <property type="component" value="Chromosome"/>
</dbReference>
<evidence type="ECO:0000256" key="2">
    <source>
        <dbReference type="ARBA" id="ARBA00007613"/>
    </source>
</evidence>
<dbReference type="InterPro" id="IPR010131">
    <property type="entry name" value="MdtP/NodT-like"/>
</dbReference>
<dbReference type="InterPro" id="IPR003423">
    <property type="entry name" value="OMP_efflux"/>
</dbReference>
<dbReference type="HOGENOM" id="CLU_012817_13_2_6"/>
<dbReference type="PANTHER" id="PTHR30203:SF20">
    <property type="entry name" value="MULTIDRUG RESISTANCE OUTER MEMBRANE PROTEIN MDTP-RELATED"/>
    <property type="match status" value="1"/>
</dbReference>
<evidence type="ECO:0000256" key="7">
    <source>
        <dbReference type="ARBA" id="ARBA00023139"/>
    </source>
</evidence>
<keyword evidence="3 10" id="KW-1134">Transmembrane beta strand</keyword>
<dbReference type="PANTHER" id="PTHR30203">
    <property type="entry name" value="OUTER MEMBRANE CATION EFFLUX PROTEIN"/>
    <property type="match status" value="1"/>
</dbReference>
<comment type="similarity">
    <text evidence="2 10">Belongs to the outer membrane factor (OMF) (TC 1.B.17) family.</text>
</comment>
<dbReference type="KEGG" id="fau:Fraau_3185"/>
<dbReference type="EMBL" id="CP003350">
    <property type="protein sequence ID" value="AFC87508.1"/>
    <property type="molecule type" value="Genomic_DNA"/>
</dbReference>
<comment type="function">
    <text evidence="9">Could be involved in resistance to puromycin, acriflavine and tetraphenylarsonium chloride.</text>
</comment>
<evidence type="ECO:0000256" key="1">
    <source>
        <dbReference type="ARBA" id="ARBA00004370"/>
    </source>
</evidence>
<keyword evidence="8 10" id="KW-0449">Lipoprotein</keyword>
<keyword evidence="5" id="KW-0732">Signal</keyword>
<dbReference type="GO" id="GO:0009279">
    <property type="term" value="C:cell outer membrane"/>
    <property type="evidence" value="ECO:0007669"/>
    <property type="project" value="UniProtKB-SubCell"/>
</dbReference>
<keyword evidence="4 10" id="KW-0812">Transmembrane</keyword>
<protein>
    <submittedName>
        <fullName evidence="11">Efflux transporter, outer membrane factor lipoprotein, NodT family</fullName>
    </submittedName>
</protein>
<proteinExistence type="inferred from homology"/>
<dbReference type="GO" id="GO:0015562">
    <property type="term" value="F:efflux transmembrane transporter activity"/>
    <property type="evidence" value="ECO:0007669"/>
    <property type="project" value="InterPro"/>
</dbReference>
<accession>H8L1A0</accession>
<name>H8L1A0_FRAAD</name>
<dbReference type="AlphaFoldDB" id="H8L1A0"/>
<dbReference type="OrthoDB" id="9770517at2"/>
<sequence length="503" mass="53855">MQTGLTEDSRRGARARRHGGLAVTLLAGLLLTACAPSIRPPTFTPREQVPLAGLPTGQAGWPQAQWWKQYRDPQLDRLMQMAQGHATTLDQALARYHSAARQVDSERAKLGPTVGAAMGGGIGYGRNRVDGLPASLGRDSYSNASTSAGGIVGLTARWDLDLWGKQKAAVAQAVGLTRAAEAEQAVTANALQYQIASSYYDWQTQQSRLALSRQSEQLASHLLQLAQSRVNAGIADPRDIDTSTAQLAQLRQASAGIDGQARLDLVALAAILGVDPAQLDWLQPRPLPEPDTRLPADARIGLIARRPDIAAARWQIEASSRQIDQARAAFYPDVSLSALGAYLSSDPSFGSGLRLHGPFGGIGPSITLPIFESGRLKAAFAGSQAALDSAVADYNNTVVQAAHDVAQRVLGMQQQQAEQLQQQARIEAIAHSGRRLDRMFHQGIANQRPLLDNQLQIQQLQDAELQLHGQLLDSQLGLIHALGGGYHATTLPALPAHSNQDAH</sequence>
<evidence type="ECO:0000256" key="6">
    <source>
        <dbReference type="ARBA" id="ARBA00023136"/>
    </source>
</evidence>
<dbReference type="STRING" id="767434.Fraau_3185"/>
<dbReference type="eggNOG" id="COG1538">
    <property type="taxonomic scope" value="Bacteria"/>
</dbReference>
<dbReference type="Pfam" id="PF02321">
    <property type="entry name" value="OEP"/>
    <property type="match status" value="2"/>
</dbReference>
<evidence type="ECO:0000256" key="8">
    <source>
        <dbReference type="ARBA" id="ARBA00023288"/>
    </source>
</evidence>
<evidence type="ECO:0000256" key="4">
    <source>
        <dbReference type="ARBA" id="ARBA00022692"/>
    </source>
</evidence>
<dbReference type="Gene3D" id="2.20.200.10">
    <property type="entry name" value="Outer membrane efflux proteins (OEP)"/>
    <property type="match status" value="1"/>
</dbReference>
<gene>
    <name evidence="11" type="ordered locus">Fraau_3185</name>
</gene>
<evidence type="ECO:0000256" key="10">
    <source>
        <dbReference type="RuleBase" id="RU362097"/>
    </source>
</evidence>
<evidence type="ECO:0000256" key="3">
    <source>
        <dbReference type="ARBA" id="ARBA00022452"/>
    </source>
</evidence>
<evidence type="ECO:0000256" key="5">
    <source>
        <dbReference type="ARBA" id="ARBA00022729"/>
    </source>
</evidence>
<keyword evidence="7 10" id="KW-0564">Palmitate</keyword>
<dbReference type="SUPFAM" id="SSF56954">
    <property type="entry name" value="Outer membrane efflux proteins (OEP)"/>
    <property type="match status" value="1"/>
</dbReference>
<evidence type="ECO:0000313" key="12">
    <source>
        <dbReference type="Proteomes" id="UP000005234"/>
    </source>
</evidence>
<evidence type="ECO:0000313" key="11">
    <source>
        <dbReference type="EMBL" id="AFC87508.1"/>
    </source>
</evidence>
<organism evidence="11 12">
    <name type="scientific">Frateuria aurantia (strain ATCC 33424 / DSM 6220 / KCTC 2777 / LMG 1558 / NBRC 3245 / NCIMB 13370)</name>
    <name type="common">Acetobacter aurantius</name>
    <dbReference type="NCBI Taxonomy" id="767434"/>
    <lineage>
        <taxon>Bacteria</taxon>
        <taxon>Pseudomonadati</taxon>
        <taxon>Pseudomonadota</taxon>
        <taxon>Gammaproteobacteria</taxon>
        <taxon>Lysobacterales</taxon>
        <taxon>Rhodanobacteraceae</taxon>
        <taxon>Frateuria</taxon>
    </lineage>
</organism>